<gene>
    <name evidence="2" type="ORF">SAMN04490247_0820</name>
</gene>
<evidence type="ECO:0000313" key="2">
    <source>
        <dbReference type="EMBL" id="SDJ11893.1"/>
    </source>
</evidence>
<evidence type="ECO:0000313" key="3">
    <source>
        <dbReference type="Proteomes" id="UP000199225"/>
    </source>
</evidence>
<keyword evidence="3" id="KW-1185">Reference proteome</keyword>
<feature type="transmembrane region" description="Helical" evidence="1">
    <location>
        <begin position="9"/>
        <end position="28"/>
    </location>
</feature>
<sequence>MLQKAWRRYLFLFVLTFPLYLTVNFVLFREETEVVEALIFATVFTIIWAVMERKMPIRKENR</sequence>
<feature type="transmembrane region" description="Helical" evidence="1">
    <location>
        <begin position="34"/>
        <end position="51"/>
    </location>
</feature>
<dbReference type="EMBL" id="FNEV01000002">
    <property type="protein sequence ID" value="SDJ11893.1"/>
    <property type="molecule type" value="Genomic_DNA"/>
</dbReference>
<keyword evidence="1" id="KW-0472">Membrane</keyword>
<dbReference type="Proteomes" id="UP000199225">
    <property type="component" value="Unassembled WGS sequence"/>
</dbReference>
<protein>
    <submittedName>
        <fullName evidence="2">Uncharacterized protein</fullName>
    </submittedName>
</protein>
<proteinExistence type="predicted"/>
<keyword evidence="1" id="KW-0812">Transmembrane</keyword>
<organism evidence="2 3">
    <name type="scientific">Salimicrobium halophilum</name>
    <dbReference type="NCBI Taxonomy" id="86666"/>
    <lineage>
        <taxon>Bacteria</taxon>
        <taxon>Bacillati</taxon>
        <taxon>Bacillota</taxon>
        <taxon>Bacilli</taxon>
        <taxon>Bacillales</taxon>
        <taxon>Bacillaceae</taxon>
        <taxon>Salimicrobium</taxon>
    </lineage>
</organism>
<name>A0A1G8R4Y7_9BACI</name>
<dbReference type="STRING" id="86666.SAMN04490247_0820"/>
<reference evidence="3" key="1">
    <citation type="submission" date="2016-10" db="EMBL/GenBank/DDBJ databases">
        <authorList>
            <person name="Varghese N."/>
            <person name="Submissions S."/>
        </authorList>
    </citation>
    <scope>NUCLEOTIDE SEQUENCE [LARGE SCALE GENOMIC DNA]</scope>
    <source>
        <strain evidence="3">DSM 4771</strain>
    </source>
</reference>
<dbReference type="AlphaFoldDB" id="A0A1G8R4Y7"/>
<evidence type="ECO:0000256" key="1">
    <source>
        <dbReference type="SAM" id="Phobius"/>
    </source>
</evidence>
<accession>A0A1G8R4Y7</accession>
<keyword evidence="1" id="KW-1133">Transmembrane helix</keyword>
<dbReference type="RefSeq" id="WP_093192355.1">
    <property type="nucleotide sequence ID" value="NZ_FNEV01000002.1"/>
</dbReference>